<dbReference type="EMBL" id="ADFT01000035">
    <property type="protein sequence ID" value="EFB61634.1"/>
    <property type="molecule type" value="Genomic_DNA"/>
</dbReference>
<comment type="caution">
    <text evidence="1">The sequence shown here is derived from an EMBL/GenBank/DDBJ whole genome shotgun (WGS) entry which is preliminary data.</text>
</comment>
<protein>
    <submittedName>
        <fullName evidence="1">Uncharacterized protein</fullName>
    </submittedName>
</protein>
<gene>
    <name evidence="1" type="ORF">HMPREF9209_2296</name>
</gene>
<name>D1YLS6_LACGS</name>
<organism evidence="1 2">
    <name type="scientific">Lactobacillus gasseri 224-1</name>
    <dbReference type="NCBI Taxonomy" id="679196"/>
    <lineage>
        <taxon>Bacteria</taxon>
        <taxon>Bacillati</taxon>
        <taxon>Bacillota</taxon>
        <taxon>Bacilli</taxon>
        <taxon>Lactobacillales</taxon>
        <taxon>Lactobacillaceae</taxon>
        <taxon>Lactobacillus</taxon>
    </lineage>
</organism>
<evidence type="ECO:0000313" key="2">
    <source>
        <dbReference type="Proteomes" id="UP000003684"/>
    </source>
</evidence>
<proteinExistence type="predicted"/>
<dbReference type="Proteomes" id="UP000003684">
    <property type="component" value="Unassembled WGS sequence"/>
</dbReference>
<dbReference type="AlphaFoldDB" id="D1YLS6"/>
<accession>D1YLS6</accession>
<evidence type="ECO:0000313" key="1">
    <source>
        <dbReference type="EMBL" id="EFB61634.1"/>
    </source>
</evidence>
<reference evidence="1 2" key="1">
    <citation type="submission" date="2009-12" db="EMBL/GenBank/DDBJ databases">
        <title>Genome Sequence of Lactobacillus gasseri 224-1.</title>
        <authorList>
            <person name="Durkin A.S."/>
            <person name="Madupu R."/>
            <person name="Torralba M."/>
            <person name="Methe B."/>
            <person name="Sutton G."/>
            <person name="Strausberg R.L."/>
            <person name="Nelson K.E."/>
        </authorList>
    </citation>
    <scope>NUCLEOTIDE SEQUENCE [LARGE SCALE GENOMIC DNA]</scope>
    <source>
        <strain evidence="1 2">224-1</strain>
    </source>
</reference>
<sequence>MHQTLYPIKSILNKEYLLLEIKKITFGYHTKSMVNYTYIYNYYQQIQLIIFITPT</sequence>